<dbReference type="PANTHER" id="PTHR47992">
    <property type="entry name" value="PROTEIN PHOSPHATASE"/>
    <property type="match status" value="1"/>
</dbReference>
<keyword evidence="7" id="KW-1185">Reference proteome</keyword>
<dbReference type="PROSITE" id="PS51746">
    <property type="entry name" value="PPM_2"/>
    <property type="match status" value="1"/>
</dbReference>
<keyword evidence="3 4" id="KW-0904">Protein phosphatase</keyword>
<evidence type="ECO:0000256" key="1">
    <source>
        <dbReference type="ARBA" id="ARBA00022723"/>
    </source>
</evidence>
<evidence type="ECO:0000256" key="3">
    <source>
        <dbReference type="ARBA" id="ARBA00022912"/>
    </source>
</evidence>
<dbReference type="EMBL" id="JAMWBK010000002">
    <property type="protein sequence ID" value="KAJ8907341.1"/>
    <property type="molecule type" value="Genomic_DNA"/>
</dbReference>
<comment type="similarity">
    <text evidence="4">Belongs to the PP2C family.</text>
</comment>
<dbReference type="SMART" id="SM00332">
    <property type="entry name" value="PP2Cc"/>
    <property type="match status" value="1"/>
</dbReference>
<protein>
    <recommendedName>
        <fullName evidence="5">PPM-type phosphatase domain-containing protein</fullName>
    </recommendedName>
</protein>
<evidence type="ECO:0000256" key="2">
    <source>
        <dbReference type="ARBA" id="ARBA00022801"/>
    </source>
</evidence>
<keyword evidence="2 4" id="KW-0378">Hydrolase</keyword>
<evidence type="ECO:0000256" key="4">
    <source>
        <dbReference type="RuleBase" id="RU003465"/>
    </source>
</evidence>
<dbReference type="Gene3D" id="3.60.40.10">
    <property type="entry name" value="PPM-type phosphatase domain"/>
    <property type="match status" value="1"/>
</dbReference>
<evidence type="ECO:0000313" key="7">
    <source>
        <dbReference type="Proteomes" id="UP001157974"/>
    </source>
</evidence>
<proteinExistence type="inferred from homology"/>
<reference evidence="6 7" key="1">
    <citation type="journal article" date="2023" name="Nat. Commun.">
        <title>Origin of minicircular mitochondrial genomes in red algae.</title>
        <authorList>
            <person name="Lee Y."/>
            <person name="Cho C.H."/>
            <person name="Lee Y.M."/>
            <person name="Park S.I."/>
            <person name="Yang J.H."/>
            <person name="West J.A."/>
            <person name="Bhattacharya D."/>
            <person name="Yoon H.S."/>
        </authorList>
    </citation>
    <scope>NUCLEOTIDE SEQUENCE [LARGE SCALE GENOMIC DNA]</scope>
    <source>
        <strain evidence="6 7">CCMP1338</strain>
        <tissue evidence="6">Whole cell</tissue>
    </source>
</reference>
<dbReference type="InterPro" id="IPR036457">
    <property type="entry name" value="PPM-type-like_dom_sf"/>
</dbReference>
<evidence type="ECO:0000313" key="6">
    <source>
        <dbReference type="EMBL" id="KAJ8907341.1"/>
    </source>
</evidence>
<evidence type="ECO:0000259" key="5">
    <source>
        <dbReference type="PROSITE" id="PS51746"/>
    </source>
</evidence>
<dbReference type="InterPro" id="IPR000222">
    <property type="entry name" value="PP2C_BS"/>
</dbReference>
<gene>
    <name evidence="6" type="ORF">NDN08_007455</name>
</gene>
<feature type="domain" description="PPM-type phosphatase" evidence="5">
    <location>
        <begin position="12"/>
        <end position="277"/>
    </location>
</feature>
<dbReference type="SUPFAM" id="SSF81606">
    <property type="entry name" value="PP2C-like"/>
    <property type="match status" value="1"/>
</dbReference>
<dbReference type="AlphaFoldDB" id="A0AAV8UXL3"/>
<dbReference type="Proteomes" id="UP001157974">
    <property type="component" value="Unassembled WGS sequence"/>
</dbReference>
<dbReference type="GO" id="GO:0004722">
    <property type="term" value="F:protein serine/threonine phosphatase activity"/>
    <property type="evidence" value="ECO:0007669"/>
    <property type="project" value="InterPro"/>
</dbReference>
<sequence length="282" mass="30551">MQHFSGAKLDLDWAGYSRLGRLHADWGDPNQDCYGVESVESAGAVVLGVFDGHGKDGEKISQFARTEILERCKRELESGKGASETLSVVFGEVSQLIDGDDDSTESGSTATVLIVQDHRIVSGFLGDSSASFCNLDAQSQVLDSGFFFEPHRTSNRKEARRILEFGCIIEEGYVVDPENKDNAISITRTFGDRSMRGCGVNSEAEISEPRSFDQNSIALVIATDGLWDLPKVTAEGVSATLSRMLRSGSDLVEIVEQFSSFNGYVPTDDCTVLIATVTAKTP</sequence>
<name>A0AAV8UXL3_9RHOD</name>
<dbReference type="Pfam" id="PF00481">
    <property type="entry name" value="PP2C"/>
    <property type="match status" value="1"/>
</dbReference>
<dbReference type="CDD" id="cd00143">
    <property type="entry name" value="PP2Cc"/>
    <property type="match status" value="1"/>
</dbReference>
<accession>A0AAV8UXL3</accession>
<organism evidence="6 7">
    <name type="scientific">Rhodosorus marinus</name>
    <dbReference type="NCBI Taxonomy" id="101924"/>
    <lineage>
        <taxon>Eukaryota</taxon>
        <taxon>Rhodophyta</taxon>
        <taxon>Stylonematophyceae</taxon>
        <taxon>Stylonematales</taxon>
        <taxon>Stylonemataceae</taxon>
        <taxon>Rhodosorus</taxon>
    </lineage>
</organism>
<dbReference type="InterPro" id="IPR001932">
    <property type="entry name" value="PPM-type_phosphatase-like_dom"/>
</dbReference>
<keyword evidence="1" id="KW-0479">Metal-binding</keyword>
<dbReference type="InterPro" id="IPR015655">
    <property type="entry name" value="PP2C"/>
</dbReference>
<dbReference type="PROSITE" id="PS01032">
    <property type="entry name" value="PPM_1"/>
    <property type="match status" value="1"/>
</dbReference>
<comment type="caution">
    <text evidence="6">The sequence shown here is derived from an EMBL/GenBank/DDBJ whole genome shotgun (WGS) entry which is preliminary data.</text>
</comment>
<dbReference type="GO" id="GO:0046872">
    <property type="term" value="F:metal ion binding"/>
    <property type="evidence" value="ECO:0007669"/>
    <property type="project" value="UniProtKB-KW"/>
</dbReference>